<accession>A0AAD1Y881</accession>
<organism evidence="2 3">
    <name type="scientific">Euplotes crassus</name>
    <dbReference type="NCBI Taxonomy" id="5936"/>
    <lineage>
        <taxon>Eukaryota</taxon>
        <taxon>Sar</taxon>
        <taxon>Alveolata</taxon>
        <taxon>Ciliophora</taxon>
        <taxon>Intramacronucleata</taxon>
        <taxon>Spirotrichea</taxon>
        <taxon>Hypotrichia</taxon>
        <taxon>Euplotida</taxon>
        <taxon>Euplotidae</taxon>
        <taxon>Moneuplotes</taxon>
    </lineage>
</organism>
<sequence>MNFLKSISKFLPSKEEVETKQPTPAPSSRASNSYKQSIRNKEEETPGENLSRPSVKIDLSGPGGMGIESDLDDGLEGESFEDESFEDESFEDSFEEDDNASINQSEAEKGTTKTGNNSKNEVFSYNRQLAYLKIDKFARKKLYQKDHKKSSSALDDLSSPVKSKLQMNQDNSSAQDKSSSDKNDHSPKDRYLIKADVSEEPTPKIYDRMAYRSQRRDPHDSFPSMFSQQSRKFRKPKEEKALQSTEEDKEEEYDDGFNKQLWQDLECVRHHSEYFEICRFILSVFEKFITLKKASLQIDYCDTKLRRKGVKEAEIDMFEEEFPEEDVEKIMSYAFDQNENATKTRSDTKTFYENTLRLQSTIGDEDAKSLPEITLNDEEKDMLVLEYKLDLQEFDSADHYKIDYETLDLEKDTKFSDAYSDSKSLSKKTLKLKKETVPDYEGPEDSETARRYYDLNPKEFLFSDLATNLIIADESTDLGIFHKPTYQEVMKKYSRGNKEKSNKMINSNKPSLAAKVDDKPINPAMLGNFESRFGKR</sequence>
<feature type="region of interest" description="Disordered" evidence="1">
    <location>
        <begin position="1"/>
        <end position="122"/>
    </location>
</feature>
<gene>
    <name evidence="2" type="ORF">ECRASSUSDP1_LOCUS27403</name>
</gene>
<evidence type="ECO:0000313" key="3">
    <source>
        <dbReference type="Proteomes" id="UP001295684"/>
    </source>
</evidence>
<reference evidence="2" key="1">
    <citation type="submission" date="2023-07" db="EMBL/GenBank/DDBJ databases">
        <authorList>
            <consortium name="AG Swart"/>
            <person name="Singh M."/>
            <person name="Singh A."/>
            <person name="Seah K."/>
            <person name="Emmerich C."/>
        </authorList>
    </citation>
    <scope>NUCLEOTIDE SEQUENCE</scope>
    <source>
        <strain evidence="2">DP1</strain>
    </source>
</reference>
<dbReference type="AlphaFoldDB" id="A0AAD1Y881"/>
<feature type="compositionally biased region" description="Acidic residues" evidence="1">
    <location>
        <begin position="69"/>
        <end position="99"/>
    </location>
</feature>
<feature type="compositionally biased region" description="Polar residues" evidence="1">
    <location>
        <begin position="165"/>
        <end position="177"/>
    </location>
</feature>
<feature type="compositionally biased region" description="Polar residues" evidence="1">
    <location>
        <begin position="20"/>
        <end position="37"/>
    </location>
</feature>
<name>A0AAD1Y881_EUPCR</name>
<evidence type="ECO:0000313" key="2">
    <source>
        <dbReference type="EMBL" id="CAI2385816.1"/>
    </source>
</evidence>
<feature type="region of interest" description="Disordered" evidence="1">
    <location>
        <begin position="143"/>
        <end position="250"/>
    </location>
</feature>
<dbReference type="Proteomes" id="UP001295684">
    <property type="component" value="Unassembled WGS sequence"/>
</dbReference>
<evidence type="ECO:0000256" key="1">
    <source>
        <dbReference type="SAM" id="MobiDB-lite"/>
    </source>
</evidence>
<dbReference type="EMBL" id="CAMPGE010028279">
    <property type="protein sequence ID" value="CAI2385816.1"/>
    <property type="molecule type" value="Genomic_DNA"/>
</dbReference>
<comment type="caution">
    <text evidence="2">The sequence shown here is derived from an EMBL/GenBank/DDBJ whole genome shotgun (WGS) entry which is preliminary data.</text>
</comment>
<proteinExistence type="predicted"/>
<keyword evidence="3" id="KW-1185">Reference proteome</keyword>
<feature type="compositionally biased region" description="Polar residues" evidence="1">
    <location>
        <begin position="112"/>
        <end position="122"/>
    </location>
</feature>
<feature type="region of interest" description="Disordered" evidence="1">
    <location>
        <begin position="497"/>
        <end position="519"/>
    </location>
</feature>
<protein>
    <submittedName>
        <fullName evidence="2">Uncharacterized protein</fullName>
    </submittedName>
</protein>
<feature type="compositionally biased region" description="Basic and acidic residues" evidence="1">
    <location>
        <begin position="178"/>
        <end position="220"/>
    </location>
</feature>